<dbReference type="RefSeq" id="XP_056478380.1">
    <property type="nucleotide sequence ID" value="XM_056615408.1"/>
</dbReference>
<dbReference type="AlphaFoldDB" id="A0A9W9G191"/>
<comment type="caution">
    <text evidence="1">The sequence shown here is derived from an EMBL/GenBank/DDBJ whole genome shotgun (WGS) entry which is preliminary data.</text>
</comment>
<protein>
    <submittedName>
        <fullName evidence="1">Uncharacterized protein</fullName>
    </submittedName>
</protein>
<gene>
    <name evidence="1" type="ORF">N7532_002914</name>
</gene>
<name>A0A9W9G191_9EURO</name>
<reference evidence="1" key="2">
    <citation type="journal article" date="2023" name="IMA Fungus">
        <title>Comparative genomic study of the Penicillium genus elucidates a diverse pangenome and 15 lateral gene transfer events.</title>
        <authorList>
            <person name="Petersen C."/>
            <person name="Sorensen T."/>
            <person name="Nielsen M.R."/>
            <person name="Sondergaard T.E."/>
            <person name="Sorensen J.L."/>
            <person name="Fitzpatrick D.A."/>
            <person name="Frisvad J.C."/>
            <person name="Nielsen K.L."/>
        </authorList>
    </citation>
    <scope>NUCLEOTIDE SEQUENCE</scope>
    <source>
        <strain evidence="1">IBT 30761</strain>
    </source>
</reference>
<organism evidence="1 2">
    <name type="scientific">Penicillium argentinense</name>
    <dbReference type="NCBI Taxonomy" id="1131581"/>
    <lineage>
        <taxon>Eukaryota</taxon>
        <taxon>Fungi</taxon>
        <taxon>Dikarya</taxon>
        <taxon>Ascomycota</taxon>
        <taxon>Pezizomycotina</taxon>
        <taxon>Eurotiomycetes</taxon>
        <taxon>Eurotiomycetidae</taxon>
        <taxon>Eurotiales</taxon>
        <taxon>Aspergillaceae</taxon>
        <taxon>Penicillium</taxon>
    </lineage>
</organism>
<accession>A0A9W9G191</accession>
<dbReference type="Proteomes" id="UP001149074">
    <property type="component" value="Unassembled WGS sequence"/>
</dbReference>
<evidence type="ECO:0000313" key="2">
    <source>
        <dbReference type="Proteomes" id="UP001149074"/>
    </source>
</evidence>
<dbReference type="EMBL" id="JAPQKI010000003">
    <property type="protein sequence ID" value="KAJ5110269.1"/>
    <property type="molecule type" value="Genomic_DNA"/>
</dbReference>
<sequence>MTNALATRALVALRFDEEQRIGCDGDCNRTWPISEEMQWCQDCIHAHFDEECSQKIQQNALPFSVCNKTHQFLHAPRMDESLKSLPQGMVPFGDEVISFEDWLGRIGKDYVRLGN</sequence>
<keyword evidence="2" id="KW-1185">Reference proteome</keyword>
<dbReference type="GeneID" id="81354387"/>
<reference evidence="1" key="1">
    <citation type="submission" date="2022-11" db="EMBL/GenBank/DDBJ databases">
        <authorList>
            <person name="Petersen C."/>
        </authorList>
    </citation>
    <scope>NUCLEOTIDE SEQUENCE</scope>
    <source>
        <strain evidence="1">IBT 30761</strain>
    </source>
</reference>
<proteinExistence type="predicted"/>
<evidence type="ECO:0000313" key="1">
    <source>
        <dbReference type="EMBL" id="KAJ5110269.1"/>
    </source>
</evidence>